<gene>
    <name evidence="11" type="ORF">PROFUN_12490</name>
</gene>
<evidence type="ECO:0000256" key="8">
    <source>
        <dbReference type="ARBA" id="ARBA00031345"/>
    </source>
</evidence>
<dbReference type="GO" id="GO:0007030">
    <property type="term" value="P:Golgi organization"/>
    <property type="evidence" value="ECO:0007669"/>
    <property type="project" value="TreeGrafter"/>
</dbReference>
<keyword evidence="9" id="KW-0175">Coiled coil</keyword>
<dbReference type="InParanoid" id="A0A2P6N792"/>
<dbReference type="FunCoup" id="A0A2P6N792">
    <property type="interactions" value="86"/>
</dbReference>
<evidence type="ECO:0000256" key="3">
    <source>
        <dbReference type="ARBA" id="ARBA00020984"/>
    </source>
</evidence>
<dbReference type="GO" id="GO:0006890">
    <property type="term" value="P:retrograde vesicle-mediated transport, Golgi to endoplasmic reticulum"/>
    <property type="evidence" value="ECO:0007669"/>
    <property type="project" value="TreeGrafter"/>
</dbReference>
<evidence type="ECO:0000313" key="12">
    <source>
        <dbReference type="Proteomes" id="UP000241769"/>
    </source>
</evidence>
<comment type="similarity">
    <text evidence="2">Belongs to the COG7 family.</text>
</comment>
<accession>A0A2P6N792</accession>
<reference evidence="11 12" key="1">
    <citation type="journal article" date="2018" name="Genome Biol. Evol.">
        <title>Multiple Roots of Fruiting Body Formation in Amoebozoa.</title>
        <authorList>
            <person name="Hillmann F."/>
            <person name="Forbes G."/>
            <person name="Novohradska S."/>
            <person name="Ferling I."/>
            <person name="Riege K."/>
            <person name="Groth M."/>
            <person name="Westermann M."/>
            <person name="Marz M."/>
            <person name="Spaller T."/>
            <person name="Winckler T."/>
            <person name="Schaap P."/>
            <person name="Glockner G."/>
        </authorList>
    </citation>
    <scope>NUCLEOTIDE SEQUENCE [LARGE SCALE GENOMIC DNA]</scope>
    <source>
        <strain evidence="11 12">Jena</strain>
    </source>
</reference>
<protein>
    <recommendedName>
        <fullName evidence="3">Conserved oligomeric Golgi complex subunit 7</fullName>
    </recommendedName>
    <alternativeName>
        <fullName evidence="8">Component of oligomeric Golgi complex 7</fullName>
    </alternativeName>
</protein>
<dbReference type="InterPro" id="IPR019335">
    <property type="entry name" value="COG7"/>
</dbReference>
<feature type="region of interest" description="Disordered" evidence="10">
    <location>
        <begin position="602"/>
        <end position="644"/>
    </location>
</feature>
<evidence type="ECO:0000313" key="11">
    <source>
        <dbReference type="EMBL" id="PRP79818.1"/>
    </source>
</evidence>
<proteinExistence type="inferred from homology"/>
<dbReference type="GO" id="GO:0006886">
    <property type="term" value="P:intracellular protein transport"/>
    <property type="evidence" value="ECO:0007669"/>
    <property type="project" value="InterPro"/>
</dbReference>
<evidence type="ECO:0000256" key="4">
    <source>
        <dbReference type="ARBA" id="ARBA00022448"/>
    </source>
</evidence>
<keyword evidence="4" id="KW-0813">Transport</keyword>
<feature type="compositionally biased region" description="Acidic residues" evidence="10">
    <location>
        <begin position="627"/>
        <end position="644"/>
    </location>
</feature>
<dbReference type="GO" id="GO:0017119">
    <property type="term" value="C:Golgi transport complex"/>
    <property type="evidence" value="ECO:0007669"/>
    <property type="project" value="InterPro"/>
</dbReference>
<evidence type="ECO:0000256" key="9">
    <source>
        <dbReference type="SAM" id="Coils"/>
    </source>
</evidence>
<organism evidence="11 12">
    <name type="scientific">Planoprotostelium fungivorum</name>
    <dbReference type="NCBI Taxonomy" id="1890364"/>
    <lineage>
        <taxon>Eukaryota</taxon>
        <taxon>Amoebozoa</taxon>
        <taxon>Evosea</taxon>
        <taxon>Variosea</taxon>
        <taxon>Cavosteliida</taxon>
        <taxon>Cavosteliaceae</taxon>
        <taxon>Planoprotostelium</taxon>
    </lineage>
</organism>
<keyword evidence="5" id="KW-0653">Protein transport</keyword>
<sequence>MPHSNHGELMDRTILSLVMQLQLSSLELNNSLEETCNLTLTSIPRSIREIEKARREATEIKKKLDKYVDIVSSLETETIDSLRLLSELDSIKMRIESVFHALREVEKVSRLTDSIESVFTTGDLQKIAEELCTMNDSLQHLRDIPEFKTQLKSVERYQERLEGLARPQLLQAFTSHDIETSQRFVNIFNKIDRNEQLMDIYYNTRLVSIQNDWNAFDRSQLPFHKWLPTFYDQTLLLINKEVSWSVDLFPPESRVVPTLIKSIFQSISMTFKKRIQNSLRPQEGQQDVSAVQRKPAIEHLITLFQTTCDFSRSVQSVLPVPEDAEETLRFIFEPFFSLQNEYAYLERTHLGVDIQALKIAPQAFQDTVGKIETNGPKLFILLDASIHRCILLTQGAEGEQLIDTISSLLSDWFQHITTLLQHLRQLAQLETPHASQSPLSPSLSAVYFDWSMVAGSLSFLQVVNKMRDRMSTFERNLKMNLLEEKSIINKAVRNQGVRPATLMYLKQYPHKEQRLVTFMETMEDVTKKLLPKPSEVLSTLSSSVHTLVFDTMFSFIKEKLESVPSLEVWPSQPQTSSLMPTFSISPSDYVTQIGEHLHGLPQQLEPFSGANNTPEPPRSTGVQNNSEDSDYQEDSQETPEEDEGDRFAFQWMSLVVRETMSLYAQRILDIKTLTDHGARQLSTDIDYLFVVIDALGVTADSTLMAILHFVKAERESYPKNAEEGEEHLRKRIANMRSLALE</sequence>
<feature type="coiled-coil region" evidence="9">
    <location>
        <begin position="43"/>
        <end position="70"/>
    </location>
</feature>
<keyword evidence="7" id="KW-0472">Membrane</keyword>
<dbReference type="AlphaFoldDB" id="A0A2P6N792"/>
<comment type="caution">
    <text evidence="11">The sequence shown here is derived from an EMBL/GenBank/DDBJ whole genome shotgun (WGS) entry which is preliminary data.</text>
</comment>
<evidence type="ECO:0000256" key="5">
    <source>
        <dbReference type="ARBA" id="ARBA00022927"/>
    </source>
</evidence>
<keyword evidence="12" id="KW-1185">Reference proteome</keyword>
<dbReference type="Proteomes" id="UP000241769">
    <property type="component" value="Unassembled WGS sequence"/>
</dbReference>
<comment type="subcellular location">
    <subcellularLocation>
        <location evidence="1">Golgi apparatus membrane</location>
        <topology evidence="1">Peripheral membrane protein</topology>
    </subcellularLocation>
</comment>
<evidence type="ECO:0000256" key="6">
    <source>
        <dbReference type="ARBA" id="ARBA00023034"/>
    </source>
</evidence>
<dbReference type="PANTHER" id="PTHR21443:SF0">
    <property type="entry name" value="CONSERVED OLIGOMERIC GOLGI COMPLEX SUBUNIT 7"/>
    <property type="match status" value="1"/>
</dbReference>
<dbReference type="STRING" id="1890364.A0A2P6N792"/>
<evidence type="ECO:0000256" key="1">
    <source>
        <dbReference type="ARBA" id="ARBA00004395"/>
    </source>
</evidence>
<dbReference type="EMBL" id="MDYQ01000169">
    <property type="protein sequence ID" value="PRP79818.1"/>
    <property type="molecule type" value="Genomic_DNA"/>
</dbReference>
<evidence type="ECO:0000256" key="7">
    <source>
        <dbReference type="ARBA" id="ARBA00023136"/>
    </source>
</evidence>
<keyword evidence="6" id="KW-0333">Golgi apparatus</keyword>
<dbReference type="Pfam" id="PF10191">
    <property type="entry name" value="COG7"/>
    <property type="match status" value="1"/>
</dbReference>
<dbReference type="PANTHER" id="PTHR21443">
    <property type="entry name" value="CONSERVED OLIGOMERIC GOLGI COMPLEX COMPONENT 7"/>
    <property type="match status" value="1"/>
</dbReference>
<dbReference type="OrthoDB" id="245173at2759"/>
<dbReference type="GO" id="GO:0000139">
    <property type="term" value="C:Golgi membrane"/>
    <property type="evidence" value="ECO:0007669"/>
    <property type="project" value="UniProtKB-SubCell"/>
</dbReference>
<name>A0A2P6N792_9EUKA</name>
<evidence type="ECO:0000256" key="10">
    <source>
        <dbReference type="SAM" id="MobiDB-lite"/>
    </source>
</evidence>
<evidence type="ECO:0000256" key="2">
    <source>
        <dbReference type="ARBA" id="ARBA00005831"/>
    </source>
</evidence>